<organism evidence="2 4">
    <name type="scientific">Burkholderia glumae</name>
    <name type="common">Pseudomonas glumae</name>
    <dbReference type="NCBI Taxonomy" id="337"/>
    <lineage>
        <taxon>Bacteria</taxon>
        <taxon>Pseudomonadati</taxon>
        <taxon>Pseudomonadota</taxon>
        <taxon>Betaproteobacteria</taxon>
        <taxon>Burkholderiales</taxon>
        <taxon>Burkholderiaceae</taxon>
        <taxon>Burkholderia</taxon>
    </lineage>
</organism>
<dbReference type="Proteomes" id="UP001056386">
    <property type="component" value="Chromosome 2"/>
</dbReference>
<feature type="domain" description="Peptidase C45 hydrolase" evidence="1">
    <location>
        <begin position="112"/>
        <end position="329"/>
    </location>
</feature>
<dbReference type="Pfam" id="PF03417">
    <property type="entry name" value="AAT"/>
    <property type="match status" value="1"/>
</dbReference>
<evidence type="ECO:0000313" key="3">
    <source>
        <dbReference type="EMBL" id="USS42904.1"/>
    </source>
</evidence>
<gene>
    <name evidence="2" type="ORF">I6H06_04840</name>
    <name evidence="3" type="ORF">NFI99_12065</name>
</gene>
<proteinExistence type="predicted"/>
<dbReference type="Proteomes" id="UP000594892">
    <property type="component" value="Chromosome 1"/>
</dbReference>
<dbReference type="InterPro" id="IPR047794">
    <property type="entry name" value="C45_proenzyme-like"/>
</dbReference>
<dbReference type="EMBL" id="CP065600">
    <property type="protein sequence ID" value="QPQ91056.1"/>
    <property type="molecule type" value="Genomic_DNA"/>
</dbReference>
<evidence type="ECO:0000313" key="2">
    <source>
        <dbReference type="EMBL" id="QPQ91056.1"/>
    </source>
</evidence>
<name>A0AAP9XYF3_BURGL</name>
<dbReference type="InterPro" id="IPR047801">
    <property type="entry name" value="Peptidase_C45"/>
</dbReference>
<accession>A0AAP9XYF3</accession>
<dbReference type="PANTHER" id="PTHR34180">
    <property type="entry name" value="PEPTIDASE C45"/>
    <property type="match status" value="1"/>
</dbReference>
<evidence type="ECO:0000313" key="5">
    <source>
        <dbReference type="Proteomes" id="UP001056386"/>
    </source>
</evidence>
<dbReference type="RefSeq" id="WP_015878243.1">
    <property type="nucleotide sequence ID" value="NZ_CP021075.1"/>
</dbReference>
<sequence length="344" mass="36268">MKALQPVVVAGSAHEIGCRLGELARPVMAAYTAQSGAWQAVMARRGDPLLAALRREAEAAFPEFVAELDGMAAGLGLDAADLFAWNCRGELLNHRGDGCTTVAASTPQLQRIVHNEDGDPFLLDRCLLVDVRPERGPGFLSFYYPGSLPGHTFAVNRAGLVQTINNLRITAPAPGVPRMVLARAVLAAASLDAALAILRERPRASGFHHMLGCAGAARVLSVEASVARTSVLTVEGVFGHANHLVHRGPCADADAQIVTASSRDRQARLATLLPALGEPGIDALTGVLADRGGPGLPIFRDDPDDPDVENTLATASFDIDAHGVDFVVRRAGQHGFAMRIARLP</sequence>
<evidence type="ECO:0000259" key="1">
    <source>
        <dbReference type="Pfam" id="PF03417"/>
    </source>
</evidence>
<dbReference type="EMBL" id="CP099583">
    <property type="protein sequence ID" value="USS42904.1"/>
    <property type="molecule type" value="Genomic_DNA"/>
</dbReference>
<dbReference type="NCBIfam" id="NF040521">
    <property type="entry name" value="C45_proenzyme"/>
    <property type="match status" value="1"/>
</dbReference>
<dbReference type="GeneID" id="45693719"/>
<dbReference type="Gene3D" id="3.60.60.10">
    <property type="entry name" value="Penicillin V Acylase, Chain A"/>
    <property type="match status" value="1"/>
</dbReference>
<protein>
    <submittedName>
        <fullName evidence="3">C45 family peptidase</fullName>
    </submittedName>
    <submittedName>
        <fullName evidence="2">Peptidase C45</fullName>
    </submittedName>
</protein>
<dbReference type="AlphaFoldDB" id="A0AAP9XYF3"/>
<dbReference type="PANTHER" id="PTHR34180:SF1">
    <property type="entry name" value="BETA-ALANYL-DOPAMINE_CARCININE HYDROLASE"/>
    <property type="match status" value="1"/>
</dbReference>
<dbReference type="InterPro" id="IPR005079">
    <property type="entry name" value="Peptidase_C45_hydrolase"/>
</dbReference>
<reference evidence="2 4" key="1">
    <citation type="submission" date="2020-12" db="EMBL/GenBank/DDBJ databases">
        <title>FDA dAtabase for Regulatory Grade micrObial Sequences (FDA-ARGOS): Supporting development and validation of Infectious Disease Dx tests.</title>
        <authorList>
            <person name="Minogue T."/>
            <person name="Wolcott M."/>
            <person name="Wasieloski L."/>
            <person name="Aguilar W."/>
            <person name="Moore D."/>
            <person name="Jaissle J."/>
            <person name="Tallon L."/>
            <person name="Sadzewicz L."/>
            <person name="Zhao X."/>
            <person name="Boylan J."/>
            <person name="Ott S."/>
            <person name="Bowen H."/>
            <person name="Vavikolanu K."/>
            <person name="Mehta A."/>
            <person name="Aluvathingal J."/>
            <person name="Nadendla S."/>
            <person name="Yan Y."/>
            <person name="Sichtig H."/>
        </authorList>
    </citation>
    <scope>NUCLEOTIDE SEQUENCE [LARGE SCALE GENOMIC DNA]</scope>
    <source>
        <strain evidence="2 4">FDAARGOS_949</strain>
    </source>
</reference>
<keyword evidence="5" id="KW-1185">Reference proteome</keyword>
<reference evidence="3" key="2">
    <citation type="submission" date="2022-06" db="EMBL/GenBank/DDBJ databases">
        <title>Draft genome sequence of Burkholderia glumae strain GR20004 isolated from rice panicle showing bacterial panicle blight.</title>
        <authorList>
            <person name="Choi S.Y."/>
            <person name="Lee Y.H."/>
        </authorList>
    </citation>
    <scope>NUCLEOTIDE SEQUENCE</scope>
    <source>
        <strain evidence="3">GR20004</strain>
    </source>
</reference>
<evidence type="ECO:0000313" key="4">
    <source>
        <dbReference type="Proteomes" id="UP000594892"/>
    </source>
</evidence>